<dbReference type="KEGG" id="fpr:FP2_31070"/>
<gene>
    <name evidence="2" type="ORF">FP2_31070</name>
</gene>
<keyword evidence="3" id="KW-1185">Reference proteome</keyword>
<organism evidence="2 3">
    <name type="scientific">Faecalibacterium prausnitzii L2-6</name>
    <dbReference type="NCBI Taxonomy" id="718252"/>
    <lineage>
        <taxon>Bacteria</taxon>
        <taxon>Bacillati</taxon>
        <taxon>Bacillota</taxon>
        <taxon>Clostridia</taxon>
        <taxon>Eubacteriales</taxon>
        <taxon>Oscillospiraceae</taxon>
        <taxon>Faecalibacterium</taxon>
    </lineage>
</organism>
<evidence type="ECO:0000313" key="3">
    <source>
        <dbReference type="Proteomes" id="UP000008804"/>
    </source>
</evidence>
<keyword evidence="1" id="KW-0732">Signal</keyword>
<dbReference type="EMBL" id="FP929045">
    <property type="protein sequence ID" value="CBL00350.1"/>
    <property type="molecule type" value="Genomic_DNA"/>
</dbReference>
<name>D4K251_9FIRM</name>
<feature type="signal peptide" evidence="1">
    <location>
        <begin position="1"/>
        <end position="29"/>
    </location>
</feature>
<sequence length="192" mass="20842">MMQCVRRCSFICGAVLSILLLLCSCQAGAGQLILPDNVPSENTSQGKKELLAALNQEYFDRFKRSNYFIQGSDSAAEAVFLYLAHNSGDDIGKAVESLTENPKDGRANCADDVLRIIFPSPSKTYWVSYSFLSANMLENGVLKENAAFGPVAKDLIDHRTLLEFYSLSGNEKVGFAVGVIGNQALVVAVFVS</sequence>
<evidence type="ECO:0000313" key="2">
    <source>
        <dbReference type="EMBL" id="CBL00350.1"/>
    </source>
</evidence>
<reference evidence="2 3" key="1">
    <citation type="submission" date="2010-03" db="EMBL/GenBank/DDBJ databases">
        <title>The genome sequence of Faecalibacterium prausnitzii L2/6.</title>
        <authorList>
            <consortium name="metaHIT consortium -- http://www.metahit.eu/"/>
            <person name="Pajon A."/>
            <person name="Turner K."/>
            <person name="Parkhill J."/>
            <person name="Duncan S."/>
            <person name="Flint H."/>
        </authorList>
    </citation>
    <scope>NUCLEOTIDE SEQUENCE [LARGE SCALE GENOMIC DNA]</scope>
    <source>
        <strain evidence="3">L2-6</strain>
    </source>
</reference>
<proteinExistence type="predicted"/>
<evidence type="ECO:0000256" key="1">
    <source>
        <dbReference type="SAM" id="SignalP"/>
    </source>
</evidence>
<dbReference type="PROSITE" id="PS51257">
    <property type="entry name" value="PROKAR_LIPOPROTEIN"/>
    <property type="match status" value="1"/>
</dbReference>
<feature type="chain" id="PRO_5003060323" evidence="1">
    <location>
        <begin position="30"/>
        <end position="192"/>
    </location>
</feature>
<dbReference type="HOGENOM" id="CLU_1413287_0_0_9"/>
<dbReference type="Proteomes" id="UP000008804">
    <property type="component" value="Chromosome"/>
</dbReference>
<reference evidence="2 3" key="2">
    <citation type="submission" date="2010-03" db="EMBL/GenBank/DDBJ databases">
        <authorList>
            <person name="Pajon A."/>
        </authorList>
    </citation>
    <scope>NUCLEOTIDE SEQUENCE [LARGE SCALE GENOMIC DNA]</scope>
    <source>
        <strain evidence="3">L2-6</strain>
    </source>
</reference>
<accession>D4K251</accession>
<protein>
    <submittedName>
        <fullName evidence="2">Uncharacterized protein</fullName>
    </submittedName>
</protein>
<dbReference type="AlphaFoldDB" id="D4K251"/>
<dbReference type="BioCyc" id="FPRA718252:G1375-2679-MONOMER"/>
<dbReference type="PATRIC" id="fig|718252.3.peg.1311"/>
<dbReference type="RefSeq" id="WP_015565955.1">
    <property type="nucleotide sequence ID" value="NC_021042.1"/>
</dbReference>